<reference evidence="2" key="1">
    <citation type="submission" date="2023-04" db="EMBL/GenBank/DDBJ databases">
        <authorList>
            <person name="Vijverberg K."/>
            <person name="Xiong W."/>
            <person name="Schranz E."/>
        </authorList>
    </citation>
    <scope>NUCLEOTIDE SEQUENCE</scope>
</reference>
<evidence type="ECO:0000313" key="3">
    <source>
        <dbReference type="Proteomes" id="UP001177003"/>
    </source>
</evidence>
<protein>
    <submittedName>
        <fullName evidence="2">Uncharacterized protein</fullName>
    </submittedName>
</protein>
<evidence type="ECO:0000313" key="2">
    <source>
        <dbReference type="EMBL" id="CAI9261522.1"/>
    </source>
</evidence>
<dbReference type="EMBL" id="OX465086">
    <property type="protein sequence ID" value="CAI9261522.1"/>
    <property type="molecule type" value="Genomic_DNA"/>
</dbReference>
<name>A0AA35VIH6_LACSI</name>
<keyword evidence="3" id="KW-1185">Reference proteome</keyword>
<dbReference type="AlphaFoldDB" id="A0AA35VIH6"/>
<accession>A0AA35VIH6</accession>
<sequence>MAQRISLGIDEAEGEMGSRGSEASSSRPADCCGVESEGGDLQGTFLVRASCCRPKSSKYENLRSLVAPKKRKETKQRICSSSTPAMRYEEEEISGFRLVYCSLSSTGRKENEKELDQTKGRMNEMQQYGCIDGGCPLQTGSRKEVVWWEELTDVADHMGRLVARSLTGEEIFDGCKENSNGVTLVILYPTGCEK</sequence>
<feature type="region of interest" description="Disordered" evidence="1">
    <location>
        <begin position="1"/>
        <end position="29"/>
    </location>
</feature>
<dbReference type="Proteomes" id="UP001177003">
    <property type="component" value="Chromosome 0"/>
</dbReference>
<proteinExistence type="predicted"/>
<evidence type="ECO:0000256" key="1">
    <source>
        <dbReference type="SAM" id="MobiDB-lite"/>
    </source>
</evidence>
<organism evidence="2 3">
    <name type="scientific">Lactuca saligna</name>
    <name type="common">Willowleaf lettuce</name>
    <dbReference type="NCBI Taxonomy" id="75948"/>
    <lineage>
        <taxon>Eukaryota</taxon>
        <taxon>Viridiplantae</taxon>
        <taxon>Streptophyta</taxon>
        <taxon>Embryophyta</taxon>
        <taxon>Tracheophyta</taxon>
        <taxon>Spermatophyta</taxon>
        <taxon>Magnoliopsida</taxon>
        <taxon>eudicotyledons</taxon>
        <taxon>Gunneridae</taxon>
        <taxon>Pentapetalae</taxon>
        <taxon>asterids</taxon>
        <taxon>campanulids</taxon>
        <taxon>Asterales</taxon>
        <taxon>Asteraceae</taxon>
        <taxon>Cichorioideae</taxon>
        <taxon>Cichorieae</taxon>
        <taxon>Lactucinae</taxon>
        <taxon>Lactuca</taxon>
    </lineage>
</organism>
<gene>
    <name evidence="2" type="ORF">LSALG_LOCUS2306</name>
</gene>